<dbReference type="EMBL" id="JAEUXJ010000004">
    <property type="protein sequence ID" value="MBL6456221.1"/>
    <property type="molecule type" value="Genomic_DNA"/>
</dbReference>
<proteinExistence type="predicted"/>
<evidence type="ECO:0000256" key="5">
    <source>
        <dbReference type="ARBA" id="ARBA00022989"/>
    </source>
</evidence>
<dbReference type="NCBIfam" id="TIGR00797">
    <property type="entry name" value="matE"/>
    <property type="match status" value="1"/>
</dbReference>
<comment type="caution">
    <text evidence="8">The sequence shown here is derived from an EMBL/GenBank/DDBJ whole genome shotgun (WGS) entry which is preliminary data.</text>
</comment>
<dbReference type="Pfam" id="PF01554">
    <property type="entry name" value="MatE"/>
    <property type="match status" value="2"/>
</dbReference>
<keyword evidence="2" id="KW-0813">Transport</keyword>
<keyword evidence="4 7" id="KW-0812">Transmembrane</keyword>
<protein>
    <submittedName>
        <fullName evidence="8">MATE family efflux transporter</fullName>
    </submittedName>
</protein>
<feature type="transmembrane region" description="Helical" evidence="7">
    <location>
        <begin position="399"/>
        <end position="421"/>
    </location>
</feature>
<evidence type="ECO:0000256" key="4">
    <source>
        <dbReference type="ARBA" id="ARBA00022692"/>
    </source>
</evidence>
<evidence type="ECO:0000256" key="1">
    <source>
        <dbReference type="ARBA" id="ARBA00004429"/>
    </source>
</evidence>
<organism evidence="8 9">
    <name type="scientific">Belnapia mucosa</name>
    <dbReference type="NCBI Taxonomy" id="2804532"/>
    <lineage>
        <taxon>Bacteria</taxon>
        <taxon>Pseudomonadati</taxon>
        <taxon>Pseudomonadota</taxon>
        <taxon>Alphaproteobacteria</taxon>
        <taxon>Acetobacterales</taxon>
        <taxon>Roseomonadaceae</taxon>
        <taxon>Belnapia</taxon>
    </lineage>
</organism>
<feature type="transmembrane region" description="Helical" evidence="7">
    <location>
        <begin position="105"/>
        <end position="126"/>
    </location>
</feature>
<reference evidence="8 9" key="1">
    <citation type="submission" date="2021-01" db="EMBL/GenBank/DDBJ databases">
        <title>Belnapia mucosa sp. nov. and Belnapia arida sp. nov., isolated from the Tabernas Desert (Almeria, Spain).</title>
        <authorList>
            <person name="Molina-Menor E."/>
            <person name="Vidal-Verdu A."/>
            <person name="Calonge A."/>
            <person name="Satari L."/>
            <person name="Pereto Magraner J."/>
            <person name="Porcar Miralles M."/>
        </authorList>
    </citation>
    <scope>NUCLEOTIDE SEQUENCE [LARGE SCALE GENOMIC DNA]</scope>
    <source>
        <strain evidence="8 9">T6</strain>
    </source>
</reference>
<feature type="transmembrane region" description="Helical" evidence="7">
    <location>
        <begin position="60"/>
        <end position="93"/>
    </location>
</feature>
<dbReference type="Proteomes" id="UP000606490">
    <property type="component" value="Unassembled WGS sequence"/>
</dbReference>
<keyword evidence="5 7" id="KW-1133">Transmembrane helix</keyword>
<comment type="subcellular location">
    <subcellularLocation>
        <location evidence="1">Cell inner membrane</location>
        <topology evidence="1">Multi-pass membrane protein</topology>
    </subcellularLocation>
</comment>
<dbReference type="PANTHER" id="PTHR43549">
    <property type="entry name" value="MULTIDRUG RESISTANCE PROTEIN YPNP-RELATED"/>
    <property type="match status" value="1"/>
</dbReference>
<evidence type="ECO:0000256" key="6">
    <source>
        <dbReference type="ARBA" id="ARBA00023136"/>
    </source>
</evidence>
<feature type="transmembrane region" description="Helical" evidence="7">
    <location>
        <begin position="374"/>
        <end position="392"/>
    </location>
</feature>
<sequence>MDKQTAPAGAARQGSRATLAEGPVARGLASATAPLAIALVVMFAIQLAEAWLTGLLGPHALAALGFAMPVVMTAMSFGIGLGAGATAVVARALGAGEAQPGRLSLHALLLAAAVAAGIALPCWIGADHLLGWLGAEGETRALAHAYLRLWLLGAVPLLMAMVALGIARAAGDMRFGGSALAGAGILAFLFDWPLVFGLPGLVPGLGMPGLAAASDLAWTVMLLASLWRLRTLGLLETGGRWWAGFHASTRRVLEVGLPAAATNAIIPVANGIFTALLAAQGSAAVAGFGLGSRVESLALTALFALSAVANPFAAQNAGAGRLDRVHAGMRASMAFCLAYGLCLALPLFLVAPWLGRLFTADPAVAASVALYLRILPWGFGAIGAISVANAAFNGLHRPMSAVAISLLRTFLLGVPLAWLGARWGGEAGTLAGLLAGNIAAGLLAAGWVLRATSPRPARRAAEAPA</sequence>
<keyword evidence="9" id="KW-1185">Reference proteome</keyword>
<dbReference type="InterPro" id="IPR052031">
    <property type="entry name" value="Membrane_Transporter-Flippase"/>
</dbReference>
<gene>
    <name evidence="8" type="ORF">JMJ55_12880</name>
</gene>
<feature type="transmembrane region" description="Helical" evidence="7">
    <location>
        <begin position="427"/>
        <end position="449"/>
    </location>
</feature>
<feature type="transmembrane region" description="Helical" evidence="7">
    <location>
        <begin position="179"/>
        <end position="199"/>
    </location>
</feature>
<dbReference type="PIRSF" id="PIRSF006603">
    <property type="entry name" value="DinF"/>
    <property type="match status" value="1"/>
</dbReference>
<feature type="transmembrane region" description="Helical" evidence="7">
    <location>
        <begin position="28"/>
        <end position="48"/>
    </location>
</feature>
<dbReference type="RefSeq" id="WP_202825947.1">
    <property type="nucleotide sequence ID" value="NZ_JAEUXJ010000004.1"/>
</dbReference>
<evidence type="ECO:0000256" key="3">
    <source>
        <dbReference type="ARBA" id="ARBA00022475"/>
    </source>
</evidence>
<evidence type="ECO:0000313" key="9">
    <source>
        <dbReference type="Proteomes" id="UP000606490"/>
    </source>
</evidence>
<dbReference type="InterPro" id="IPR002528">
    <property type="entry name" value="MATE_fam"/>
</dbReference>
<evidence type="ECO:0000256" key="7">
    <source>
        <dbReference type="SAM" id="Phobius"/>
    </source>
</evidence>
<feature type="transmembrane region" description="Helical" evidence="7">
    <location>
        <begin position="146"/>
        <end position="167"/>
    </location>
</feature>
<name>A0ABS1V3G1_9PROT</name>
<keyword evidence="3" id="KW-1003">Cell membrane</keyword>
<evidence type="ECO:0000313" key="8">
    <source>
        <dbReference type="EMBL" id="MBL6456221.1"/>
    </source>
</evidence>
<feature type="transmembrane region" description="Helical" evidence="7">
    <location>
        <begin position="205"/>
        <end position="227"/>
    </location>
</feature>
<accession>A0ABS1V3G1</accession>
<feature type="transmembrane region" description="Helical" evidence="7">
    <location>
        <begin position="331"/>
        <end position="354"/>
    </location>
</feature>
<dbReference type="InterPro" id="IPR048279">
    <property type="entry name" value="MdtK-like"/>
</dbReference>
<keyword evidence="6 7" id="KW-0472">Membrane</keyword>
<evidence type="ECO:0000256" key="2">
    <source>
        <dbReference type="ARBA" id="ARBA00022448"/>
    </source>
</evidence>
<dbReference type="PANTHER" id="PTHR43549:SF3">
    <property type="entry name" value="MULTIDRUG RESISTANCE PROTEIN YPNP-RELATED"/>
    <property type="match status" value="1"/>
</dbReference>